<accession>A0A199UK03</accession>
<comment type="caution">
    <text evidence="1">The sequence shown here is derived from an EMBL/GenBank/DDBJ whole genome shotgun (WGS) entry which is preliminary data.</text>
</comment>
<gene>
    <name evidence="1" type="ORF">ACMD2_09751</name>
</gene>
<dbReference type="EMBL" id="LSRQ01007332">
    <property type="protein sequence ID" value="OAY65036.1"/>
    <property type="molecule type" value="Genomic_DNA"/>
</dbReference>
<reference evidence="1 2" key="1">
    <citation type="journal article" date="2016" name="DNA Res.">
        <title>The draft genome of MD-2 pineapple using hybrid error correction of long reads.</title>
        <authorList>
            <person name="Redwan R.M."/>
            <person name="Saidin A."/>
            <person name="Kumar S.V."/>
        </authorList>
    </citation>
    <scope>NUCLEOTIDE SEQUENCE [LARGE SCALE GENOMIC DNA]</scope>
    <source>
        <strain evidence="2">cv. MD2</strain>
        <tissue evidence="1">Leaf</tissue>
    </source>
</reference>
<sequence length="50" mass="5564">MGNSPRKRDSMGVFSPICTAQDSAVLVFCGQQGSQQLKNPWEVLQRKIRA</sequence>
<organism evidence="1 2">
    <name type="scientific">Ananas comosus</name>
    <name type="common">Pineapple</name>
    <name type="synonym">Ananas ananas</name>
    <dbReference type="NCBI Taxonomy" id="4615"/>
    <lineage>
        <taxon>Eukaryota</taxon>
        <taxon>Viridiplantae</taxon>
        <taxon>Streptophyta</taxon>
        <taxon>Embryophyta</taxon>
        <taxon>Tracheophyta</taxon>
        <taxon>Spermatophyta</taxon>
        <taxon>Magnoliopsida</taxon>
        <taxon>Liliopsida</taxon>
        <taxon>Poales</taxon>
        <taxon>Bromeliaceae</taxon>
        <taxon>Bromelioideae</taxon>
        <taxon>Ananas</taxon>
    </lineage>
</organism>
<dbReference type="Proteomes" id="UP000092600">
    <property type="component" value="Unassembled WGS sequence"/>
</dbReference>
<evidence type="ECO:0000313" key="2">
    <source>
        <dbReference type="Proteomes" id="UP000092600"/>
    </source>
</evidence>
<dbReference type="AlphaFoldDB" id="A0A199UK03"/>
<protein>
    <submittedName>
        <fullName evidence="1">Uncharacterized protein</fullName>
    </submittedName>
</protein>
<evidence type="ECO:0000313" key="1">
    <source>
        <dbReference type="EMBL" id="OAY65036.1"/>
    </source>
</evidence>
<name>A0A199UK03_ANACO</name>
<proteinExistence type="predicted"/>